<evidence type="ECO:0000256" key="8">
    <source>
        <dbReference type="ARBA" id="ARBA00023065"/>
    </source>
</evidence>
<dbReference type="PANTHER" id="PTHR42823:SF3">
    <property type="entry name" value="ATP SYNTHASE SUBUNIT A, CHLOROPLASTIC"/>
    <property type="match status" value="1"/>
</dbReference>
<feature type="transmembrane region" description="Helical" evidence="11">
    <location>
        <begin position="264"/>
        <end position="282"/>
    </location>
</feature>
<dbReference type="InterPro" id="IPR045082">
    <property type="entry name" value="ATP_syn_F0_a_bact/chloroplast"/>
</dbReference>
<evidence type="ECO:0000256" key="1">
    <source>
        <dbReference type="ARBA" id="ARBA00004141"/>
    </source>
</evidence>
<dbReference type="RefSeq" id="WP_193500251.1">
    <property type="nucleotide sequence ID" value="NZ_JADCKC010000001.1"/>
</dbReference>
<comment type="subcellular location">
    <subcellularLocation>
        <location evidence="11">Cell membrane</location>
        <topology evidence="11">Multi-pass membrane protein</topology>
    </subcellularLocation>
    <subcellularLocation>
        <location evidence="1">Membrane</location>
        <topology evidence="1">Multi-pass membrane protein</topology>
    </subcellularLocation>
</comment>
<evidence type="ECO:0000256" key="2">
    <source>
        <dbReference type="ARBA" id="ARBA00006810"/>
    </source>
</evidence>
<keyword evidence="4 11" id="KW-0138">CF(0)</keyword>
<evidence type="ECO:0000256" key="5">
    <source>
        <dbReference type="ARBA" id="ARBA00022692"/>
    </source>
</evidence>
<dbReference type="Pfam" id="PF00119">
    <property type="entry name" value="ATP-synt_A"/>
    <property type="match status" value="1"/>
</dbReference>
<dbReference type="Proteomes" id="UP000768567">
    <property type="component" value="Unassembled WGS sequence"/>
</dbReference>
<evidence type="ECO:0000256" key="4">
    <source>
        <dbReference type="ARBA" id="ARBA00022547"/>
    </source>
</evidence>
<keyword evidence="3 11" id="KW-0813">Transport</keyword>
<keyword evidence="8 11" id="KW-0406">Ion transport</keyword>
<keyword evidence="10 11" id="KW-0066">ATP synthesis</keyword>
<accession>A0ABR9R1H3</accession>
<feature type="transmembrane region" description="Helical" evidence="11">
    <location>
        <begin position="164"/>
        <end position="181"/>
    </location>
</feature>
<keyword evidence="13" id="KW-1185">Reference proteome</keyword>
<dbReference type="SUPFAM" id="SSF81336">
    <property type="entry name" value="F1F0 ATP synthase subunit A"/>
    <property type="match status" value="1"/>
</dbReference>
<evidence type="ECO:0000256" key="10">
    <source>
        <dbReference type="ARBA" id="ARBA00023310"/>
    </source>
</evidence>
<evidence type="ECO:0000256" key="11">
    <source>
        <dbReference type="HAMAP-Rule" id="MF_01393"/>
    </source>
</evidence>
<name>A0ABR9R1H3_9FIRM</name>
<evidence type="ECO:0000313" key="13">
    <source>
        <dbReference type="Proteomes" id="UP000768567"/>
    </source>
</evidence>
<dbReference type="HAMAP" id="MF_01393">
    <property type="entry name" value="ATP_synth_a_bact"/>
    <property type="match status" value="1"/>
</dbReference>
<protein>
    <recommendedName>
        <fullName evidence="11">ATP synthase subunit a</fullName>
    </recommendedName>
    <alternativeName>
        <fullName evidence="11">ATP synthase F0 sector subunit a</fullName>
    </alternativeName>
    <alternativeName>
        <fullName evidence="11">F-ATPase subunit 6</fullName>
    </alternativeName>
</protein>
<dbReference type="PRINTS" id="PR00123">
    <property type="entry name" value="ATPASEA"/>
</dbReference>
<reference evidence="12 13" key="1">
    <citation type="submission" date="2020-10" db="EMBL/GenBank/DDBJ databases">
        <title>ChiBAC.</title>
        <authorList>
            <person name="Zenner C."/>
            <person name="Hitch T.C.A."/>
            <person name="Clavel T."/>
        </authorList>
    </citation>
    <scope>NUCLEOTIDE SEQUENCE [LARGE SCALE GENOMIC DNA]</scope>
    <source>
        <strain evidence="12 13">DSM 109015</strain>
    </source>
</reference>
<comment type="function">
    <text evidence="11">Key component of the proton channel; it plays a direct role in the translocation of protons across the membrane.</text>
</comment>
<keyword evidence="9 11" id="KW-0472">Membrane</keyword>
<feature type="transmembrane region" description="Helical" evidence="11">
    <location>
        <begin position="187"/>
        <end position="211"/>
    </location>
</feature>
<dbReference type="EMBL" id="JADCKC010000001">
    <property type="protein sequence ID" value="MBE5036983.1"/>
    <property type="molecule type" value="Genomic_DNA"/>
</dbReference>
<dbReference type="InterPro" id="IPR035908">
    <property type="entry name" value="F0_ATP_A_sf"/>
</dbReference>
<dbReference type="InterPro" id="IPR000568">
    <property type="entry name" value="ATP_synth_F0_asu"/>
</dbReference>
<feature type="transmembrane region" description="Helical" evidence="11">
    <location>
        <begin position="79"/>
        <end position="99"/>
    </location>
</feature>
<evidence type="ECO:0000256" key="9">
    <source>
        <dbReference type="ARBA" id="ARBA00023136"/>
    </source>
</evidence>
<proteinExistence type="inferred from homology"/>
<feature type="transmembrane region" description="Helical" evidence="11">
    <location>
        <begin position="223"/>
        <end position="244"/>
    </location>
</feature>
<evidence type="ECO:0000256" key="7">
    <source>
        <dbReference type="ARBA" id="ARBA00022989"/>
    </source>
</evidence>
<dbReference type="CDD" id="cd00310">
    <property type="entry name" value="ATP-synt_Fo_a_6"/>
    <property type="match status" value="1"/>
</dbReference>
<feature type="transmembrane region" description="Helical" evidence="11">
    <location>
        <begin position="12"/>
        <end position="40"/>
    </location>
</feature>
<dbReference type="Gene3D" id="1.20.120.220">
    <property type="entry name" value="ATP synthase, F0 complex, subunit A"/>
    <property type="match status" value="1"/>
</dbReference>
<evidence type="ECO:0000256" key="6">
    <source>
        <dbReference type="ARBA" id="ARBA00022781"/>
    </source>
</evidence>
<sequence>MTGPKIYFTIPLFGGIPITQTTVSSFVVMVLLCIAGICLGRNLQKRPGRRQVLVEKGVTVLYDMVADTMGPHNLYWTPYVGALFLSSLFGTLIGMTGILRSATADLSTTLTWALMTSVLCWACGIRANGFFGWLKGFSEPIAVMLPMNIVSEIAQPISMAFRHFGNIAGGGVLTSLLYTALATLSAAVLGLVAQSVVAAVIVLVIGIALFAWGFKARKLMRKIFGVVFAVTGLLALAGLSGVPYLEVGIPGILSLYFDVFSGGVQALVFSLLTMVYIGNACLPPEPAGQ</sequence>
<comment type="similarity">
    <text evidence="2 11">Belongs to the ATPase A chain family.</text>
</comment>
<keyword evidence="5 11" id="KW-0812">Transmembrane</keyword>
<dbReference type="PANTHER" id="PTHR42823">
    <property type="entry name" value="ATP SYNTHASE SUBUNIT A, CHLOROPLASTIC"/>
    <property type="match status" value="1"/>
</dbReference>
<comment type="caution">
    <text evidence="12">The sequence shown here is derived from an EMBL/GenBank/DDBJ whole genome shotgun (WGS) entry which is preliminary data.</text>
</comment>
<organism evidence="12 13">
    <name type="scientific">Gemmiger gallinarum</name>
    <dbReference type="NCBI Taxonomy" id="2779354"/>
    <lineage>
        <taxon>Bacteria</taxon>
        <taxon>Bacillati</taxon>
        <taxon>Bacillota</taxon>
        <taxon>Clostridia</taxon>
        <taxon>Eubacteriales</taxon>
        <taxon>Gemmiger</taxon>
    </lineage>
</organism>
<gene>
    <name evidence="11" type="primary">atpB</name>
    <name evidence="12" type="ORF">INF35_04190</name>
</gene>
<keyword evidence="11" id="KW-1003">Cell membrane</keyword>
<keyword evidence="7 11" id="KW-1133">Transmembrane helix</keyword>
<evidence type="ECO:0000256" key="3">
    <source>
        <dbReference type="ARBA" id="ARBA00022448"/>
    </source>
</evidence>
<evidence type="ECO:0000313" key="12">
    <source>
        <dbReference type="EMBL" id="MBE5036983.1"/>
    </source>
</evidence>
<feature type="transmembrane region" description="Helical" evidence="11">
    <location>
        <begin position="111"/>
        <end position="134"/>
    </location>
</feature>
<keyword evidence="6 11" id="KW-0375">Hydrogen ion transport</keyword>